<dbReference type="GO" id="GO:0004386">
    <property type="term" value="F:helicase activity"/>
    <property type="evidence" value="ECO:0007669"/>
    <property type="project" value="InterPro"/>
</dbReference>
<dbReference type="Pfam" id="PF13195">
    <property type="entry name" value="DUF4011"/>
    <property type="match status" value="1"/>
</dbReference>
<reference evidence="2 3" key="1">
    <citation type="submission" date="2016-11" db="EMBL/GenBank/DDBJ databases">
        <title>Paenibacillus species isolates.</title>
        <authorList>
            <person name="Beno S.M."/>
        </authorList>
    </citation>
    <scope>NUCLEOTIDE SEQUENCE [LARGE SCALE GENOMIC DNA]</scope>
    <source>
        <strain evidence="2 3">FSL R5-0378</strain>
    </source>
</reference>
<gene>
    <name evidence="2" type="ORF">BK138_34435</name>
</gene>
<dbReference type="InterPro" id="IPR047187">
    <property type="entry name" value="SF1_C_Upf1"/>
</dbReference>
<sequence length="1381" mass="159363">MKDLLTLYRDRLTDLTARNKSLRLLQLTVKNHFDLARLDIHRIMSELMSLKGFIYLFPQNNIDEESILNNQHLTKLKREMDLIEQETGHNSFYIAYGFLEGELATDFYIRCPLLFYPAKLIRASYRNKPYWTIAISEEERPFINRAFLMATQKFLGADLGLNETEFDFPSDPNAALTWLHQWLDDCGLKVQFESELKLQAFPNLKRKDLENSSNKSLRLLPYAVMGKFQQSTSTLVNDYEDLLNDPPTEGFLHEVISGLSRSDLDQISEDILNVTPPSETFFVLETDASQEAAVLASRDKKGLIVHGPPGTGKSQVIVNMIVDRLAQDQRVLVVCQKKTALDVVYNRLGQIGLQGSVALVHDYSQNKADVYRKIISVMQETGPDYSSVERVSNEKQALAERLNIIAHSLHKSRPFGKTLHSLYNRALWKQDSLIQVEDLISGITHDELQAQLIDLRTIVELMEIYDAHSHPWSHRKSFAAYSMRERSAIEEITNSIIRDAELAGNLQHDIDLKYTPDQYARHYREFENLLGVLMKKYDRHIGRLTMLALASVNEKNSLSDICVGLRHELNKLNQQVSALAQLPEAETRLSMDDAKSRLNLITSFLADNQSILRFIKKGWHQKKKELIKYCESMGLSFTSETVSDHTKNLLSYIQHETLREMIKINPLLADSEPVHNHTTKWQEWVQQMEETHSFLMALAPIIDSFPGLIQLRQQDDIRKLFEDNTYKKELERTVDYAQAVDGILQNIVALGPYLREEVINKMIQQLGLGGPDISQYRSLQQSLNHFDSLCRLDQMKSEMGDLKTKLLERCQEKYPLQEKGAVAETWIRMIENSFYHAWILSIEEAEPHIKDVSTEIFERYRDRFKKLTKQKRDMNPLIVRKKLYDKTINVTGSVRMTLKHEAGKKRTQMPLRKVISHFQEPVFNLLPCWLCTPEAVSAIFPLAKNLFDLVIFDEASQCPVENAIPAIYRAKQLVVAGDEKQLPPSNFFNGTAEEENDEDESEVEGYVDHTDKEAKSLLEWSKPKFIDAWLTWHYRSLFGELISFSNAAFYNDYMQIAPAVTKRGTGKPIEFHQVEGRWENSVNRIEAERIVDLVFDLLQKDDHPTIGVIAFNQKQAALIGDLLEQAAYDDPVRQELLDREKERKNGEESIGLFVKNIENVQGDERDIILFSVTYAKDVNDRMVSNFGPLSIGGGENRLNVAISRARQKIHIVCSFDPTEWTRAETYAKGVRLFKRYLEYGKAISDGDEERAENILSSLLDGTRLQGEYSELQYDSVFEEQVAEALRKRNYEVHTQIGFSGYRIDLAIVDPNKDQYILGIECDGAMYHSSKVARERDMYRQRFLESKGWAIHRIWSRNWWLSREHELQKIDEIVTKLNRKTS</sequence>
<dbReference type="InterPro" id="IPR041679">
    <property type="entry name" value="DNA2/NAM7-like_C"/>
</dbReference>
<dbReference type="Pfam" id="PF13086">
    <property type="entry name" value="AAA_11"/>
    <property type="match status" value="2"/>
</dbReference>
<dbReference type="Gene3D" id="3.40.50.300">
    <property type="entry name" value="P-loop containing nucleotide triphosphate hydrolases"/>
    <property type="match status" value="3"/>
</dbReference>
<dbReference type="SMART" id="SM00952">
    <property type="entry name" value="RAP"/>
    <property type="match status" value="1"/>
</dbReference>
<dbReference type="Gene3D" id="3.40.960.10">
    <property type="entry name" value="VSR Endonuclease"/>
    <property type="match status" value="1"/>
</dbReference>
<name>A0A1R1DYU0_9BACL</name>
<evidence type="ECO:0000259" key="1">
    <source>
        <dbReference type="SMART" id="SM00952"/>
    </source>
</evidence>
<dbReference type="Pfam" id="PF18741">
    <property type="entry name" value="MTES_1575"/>
    <property type="match status" value="1"/>
</dbReference>
<proteinExistence type="predicted"/>
<protein>
    <recommendedName>
        <fullName evidence="1">RAP domain-containing protein</fullName>
    </recommendedName>
</protein>
<feature type="domain" description="RAP" evidence="1">
    <location>
        <begin position="1319"/>
        <end position="1375"/>
    </location>
</feature>
<evidence type="ECO:0000313" key="3">
    <source>
        <dbReference type="Proteomes" id="UP000187172"/>
    </source>
</evidence>
<dbReference type="CDD" id="cd18808">
    <property type="entry name" value="SF1_C_Upf1"/>
    <property type="match status" value="1"/>
</dbReference>
<dbReference type="InterPro" id="IPR049468">
    <property type="entry name" value="Restrct_endonuc-II-like_dom"/>
</dbReference>
<dbReference type="EMBL" id="MRTP01000025">
    <property type="protein sequence ID" value="OMF44741.1"/>
    <property type="molecule type" value="Genomic_DNA"/>
</dbReference>
<dbReference type="InterPro" id="IPR013584">
    <property type="entry name" value="RAP"/>
</dbReference>
<dbReference type="InterPro" id="IPR025103">
    <property type="entry name" value="DUF4011"/>
</dbReference>
<dbReference type="STRING" id="297318.BK138_34435"/>
<dbReference type="InterPro" id="IPR041677">
    <property type="entry name" value="DNA2/NAM7_AAA_11"/>
</dbReference>
<dbReference type="SUPFAM" id="SSF52540">
    <property type="entry name" value="P-loop containing nucleoside triphosphate hydrolases"/>
    <property type="match status" value="1"/>
</dbReference>
<evidence type="ECO:0000313" key="2">
    <source>
        <dbReference type="EMBL" id="OMF44741.1"/>
    </source>
</evidence>
<dbReference type="PANTHER" id="PTHR10887:SF495">
    <property type="entry name" value="HELICASE SENATAXIN ISOFORM X1-RELATED"/>
    <property type="match status" value="1"/>
</dbReference>
<keyword evidence="3" id="KW-1185">Reference proteome</keyword>
<dbReference type="FunFam" id="3.40.960.10:FF:000002">
    <property type="entry name" value="DNA helicase related protein"/>
    <property type="match status" value="1"/>
</dbReference>
<comment type="caution">
    <text evidence="2">The sequence shown here is derived from an EMBL/GenBank/DDBJ whole genome shotgun (WGS) entry which is preliminary data.</text>
</comment>
<dbReference type="Pfam" id="PF13087">
    <property type="entry name" value="AAA_12"/>
    <property type="match status" value="1"/>
</dbReference>
<accession>A0A1R1DYU0</accession>
<dbReference type="PANTHER" id="PTHR10887">
    <property type="entry name" value="DNA2/NAM7 HELICASE FAMILY"/>
    <property type="match status" value="1"/>
</dbReference>
<dbReference type="InterPro" id="IPR027417">
    <property type="entry name" value="P-loop_NTPase"/>
</dbReference>
<organism evidence="2 3">
    <name type="scientific">Paenibacillus rhizosphaerae</name>
    <dbReference type="NCBI Taxonomy" id="297318"/>
    <lineage>
        <taxon>Bacteria</taxon>
        <taxon>Bacillati</taxon>
        <taxon>Bacillota</taxon>
        <taxon>Bacilli</taxon>
        <taxon>Bacillales</taxon>
        <taxon>Paenibacillaceae</taxon>
        <taxon>Paenibacillus</taxon>
    </lineage>
</organism>
<dbReference type="InterPro" id="IPR011335">
    <property type="entry name" value="Restrct_endonuc-II-like"/>
</dbReference>
<dbReference type="Proteomes" id="UP000187172">
    <property type="component" value="Unassembled WGS sequence"/>
</dbReference>
<dbReference type="SUPFAM" id="SSF52980">
    <property type="entry name" value="Restriction endonuclease-like"/>
    <property type="match status" value="1"/>
</dbReference>
<dbReference type="RefSeq" id="WP_076176903.1">
    <property type="nucleotide sequence ID" value="NZ_MRTP01000025.1"/>
</dbReference>
<dbReference type="InterPro" id="IPR045055">
    <property type="entry name" value="DNA2/NAM7-like"/>
</dbReference>